<gene>
    <name evidence="2" type="ORF">LVY65_09955</name>
</gene>
<dbReference type="AlphaFoldDB" id="A0A9X1QKL3"/>
<dbReference type="EMBL" id="JAKFGM010000002">
    <property type="protein sequence ID" value="MCF2515386.1"/>
    <property type="molecule type" value="Genomic_DNA"/>
</dbReference>
<sequence length="255" mass="26431">MSLASMLLLAAASAANEAPICTDRPTKANAICTVPKGSFQLETSVLGWTLTKAGGTKTKALSGGSSFLKYGLTDRSDLQLGFTPYVRIRNSGAIGDQSGVGDITVRYKHWLSTGESPVQVGLLPFVKIPIARQGIGNRKLEGGLAVPISFGLGGSVTATLGPELDLIADGDKHGRHLGLVNLVNLSAPIAPRLTLIGELWSNLNFDPAGTIKQASADAAVAYALSPSTQLDMGVNAGLTPDTADVEVYAGVSLRF</sequence>
<dbReference type="Pfam" id="PF13557">
    <property type="entry name" value="Phenol_MetA_deg"/>
    <property type="match status" value="1"/>
</dbReference>
<dbReference type="InterPro" id="IPR025737">
    <property type="entry name" value="FApF"/>
</dbReference>
<proteinExistence type="predicted"/>
<feature type="signal peptide" evidence="1">
    <location>
        <begin position="1"/>
        <end position="17"/>
    </location>
</feature>
<organism evidence="2 3">
    <name type="scientific">Sphingomonas cremea</name>
    <dbReference type="NCBI Taxonomy" id="2904799"/>
    <lineage>
        <taxon>Bacteria</taxon>
        <taxon>Pseudomonadati</taxon>
        <taxon>Pseudomonadota</taxon>
        <taxon>Alphaproteobacteria</taxon>
        <taxon>Sphingomonadales</taxon>
        <taxon>Sphingomonadaceae</taxon>
        <taxon>Sphingomonas</taxon>
    </lineage>
</organism>
<reference evidence="2" key="1">
    <citation type="submission" date="2022-01" db="EMBL/GenBank/DDBJ databases">
        <authorList>
            <person name="Jo J.-H."/>
            <person name="Im W.-T."/>
        </authorList>
    </citation>
    <scope>NUCLEOTIDE SEQUENCE</scope>
    <source>
        <strain evidence="2">G124</strain>
    </source>
</reference>
<protein>
    <submittedName>
        <fullName evidence="2">Transporter</fullName>
    </submittedName>
</protein>
<keyword evidence="3" id="KW-1185">Reference proteome</keyword>
<evidence type="ECO:0000256" key="1">
    <source>
        <dbReference type="SAM" id="SignalP"/>
    </source>
</evidence>
<keyword evidence="1" id="KW-0732">Signal</keyword>
<accession>A0A9X1QKL3</accession>
<dbReference type="RefSeq" id="WP_235067925.1">
    <property type="nucleotide sequence ID" value="NZ_JAKFGM010000002.1"/>
</dbReference>
<comment type="caution">
    <text evidence="2">The sequence shown here is derived from an EMBL/GenBank/DDBJ whole genome shotgun (WGS) entry which is preliminary data.</text>
</comment>
<evidence type="ECO:0000313" key="3">
    <source>
        <dbReference type="Proteomes" id="UP001139410"/>
    </source>
</evidence>
<feature type="chain" id="PRO_5040809710" evidence="1">
    <location>
        <begin position="18"/>
        <end position="255"/>
    </location>
</feature>
<name>A0A9X1QKL3_9SPHN</name>
<dbReference type="Proteomes" id="UP001139410">
    <property type="component" value="Unassembled WGS sequence"/>
</dbReference>
<evidence type="ECO:0000313" key="2">
    <source>
        <dbReference type="EMBL" id="MCF2515386.1"/>
    </source>
</evidence>